<dbReference type="eggNOG" id="COG0422">
    <property type="taxonomic scope" value="Bacteria"/>
</dbReference>
<dbReference type="NCBIfam" id="NF009895">
    <property type="entry name" value="PRK13352.1"/>
    <property type="match status" value="1"/>
</dbReference>
<dbReference type="Gene3D" id="6.10.250.620">
    <property type="match status" value="1"/>
</dbReference>
<feature type="compositionally biased region" description="Polar residues" evidence="10">
    <location>
        <begin position="10"/>
        <end position="19"/>
    </location>
</feature>
<dbReference type="STRING" id="445975.COLSTE_01678"/>
<evidence type="ECO:0000256" key="8">
    <source>
        <dbReference type="ARBA" id="ARBA00023239"/>
    </source>
</evidence>
<reference evidence="11 12" key="1">
    <citation type="submission" date="2008-10" db="EMBL/GenBank/DDBJ databases">
        <title>Draft genome sequence of Collinsella stercoris (DSM 13279).</title>
        <authorList>
            <person name="Sudarsanam P."/>
            <person name="Ley R."/>
            <person name="Guruge J."/>
            <person name="Turnbaugh P.J."/>
            <person name="Mahowald M."/>
            <person name="Liep D."/>
            <person name="Gordon J."/>
        </authorList>
    </citation>
    <scope>NUCLEOTIDE SEQUENCE [LARGE SCALE GENOMIC DNA]</scope>
    <source>
        <strain evidence="11 12">DSM 13279</strain>
    </source>
</reference>
<comment type="cofactor">
    <cofactor evidence="1">
        <name>[4Fe-4S] cluster</name>
        <dbReference type="ChEBI" id="CHEBI:49883"/>
    </cofactor>
</comment>
<dbReference type="SFLD" id="SFLDG01114">
    <property type="entry name" value="phosphomethylpyrimidine_syntha"/>
    <property type="match status" value="1"/>
</dbReference>
<keyword evidence="5" id="KW-0862">Zinc</keyword>
<dbReference type="EMBL" id="ABXJ01000090">
    <property type="protein sequence ID" value="EEA90134.1"/>
    <property type="molecule type" value="Genomic_DNA"/>
</dbReference>
<evidence type="ECO:0000256" key="3">
    <source>
        <dbReference type="ARBA" id="ARBA00022691"/>
    </source>
</evidence>
<dbReference type="GO" id="GO:0009228">
    <property type="term" value="P:thiamine biosynthetic process"/>
    <property type="evidence" value="ECO:0007669"/>
    <property type="project" value="UniProtKB-UniRule"/>
</dbReference>
<evidence type="ECO:0000256" key="10">
    <source>
        <dbReference type="SAM" id="MobiDB-lite"/>
    </source>
</evidence>
<protein>
    <recommendedName>
        <fullName evidence="9">Phosphomethylpyrimidine synthase</fullName>
        <ecNumber evidence="9">4.1.99.17</ecNumber>
    </recommendedName>
</protein>
<evidence type="ECO:0000256" key="1">
    <source>
        <dbReference type="ARBA" id="ARBA00001966"/>
    </source>
</evidence>
<keyword evidence="3" id="KW-0949">S-adenosyl-L-methionine</keyword>
<dbReference type="SFLD" id="SFLDS00113">
    <property type="entry name" value="Radical_SAM_Phosphomethylpyrim"/>
    <property type="match status" value="1"/>
</dbReference>
<evidence type="ECO:0000256" key="6">
    <source>
        <dbReference type="ARBA" id="ARBA00023004"/>
    </source>
</evidence>
<dbReference type="PANTHER" id="PTHR30557">
    <property type="entry name" value="THIAMINE BIOSYNTHESIS PROTEIN THIC"/>
    <property type="match status" value="1"/>
</dbReference>
<dbReference type="AlphaFoldDB" id="B6GC59"/>
<dbReference type="PANTHER" id="PTHR30557:SF1">
    <property type="entry name" value="PHOSPHOMETHYLPYRIMIDINE SYNTHASE, CHLOROPLASTIC"/>
    <property type="match status" value="1"/>
</dbReference>
<dbReference type="InterPro" id="IPR002817">
    <property type="entry name" value="ThiC/BzaA/B"/>
</dbReference>
<dbReference type="Proteomes" id="UP000003560">
    <property type="component" value="Unassembled WGS sequence"/>
</dbReference>
<dbReference type="FunFam" id="3.20.20.540:FF:000001">
    <property type="entry name" value="Phosphomethylpyrimidine synthase"/>
    <property type="match status" value="1"/>
</dbReference>
<gene>
    <name evidence="11" type="primary">thiC</name>
    <name evidence="11" type="ORF">COLSTE_01678</name>
</gene>
<dbReference type="GO" id="GO:0070284">
    <property type="term" value="F:phosphomethylpyrimidine synthase activity"/>
    <property type="evidence" value="ECO:0007669"/>
    <property type="project" value="UniProtKB-EC"/>
</dbReference>
<keyword evidence="6" id="KW-0408">Iron</keyword>
<dbReference type="OrthoDB" id="9805897at2"/>
<dbReference type="EC" id="4.1.99.17" evidence="9"/>
<dbReference type="NCBIfam" id="TIGR00190">
    <property type="entry name" value="thiC"/>
    <property type="match status" value="1"/>
</dbReference>
<keyword evidence="7" id="KW-0411">Iron-sulfur</keyword>
<dbReference type="HOGENOM" id="CLU_013181_2_2_11"/>
<organism evidence="11 12">
    <name type="scientific">Collinsella stercoris DSM 13279</name>
    <dbReference type="NCBI Taxonomy" id="445975"/>
    <lineage>
        <taxon>Bacteria</taxon>
        <taxon>Bacillati</taxon>
        <taxon>Actinomycetota</taxon>
        <taxon>Coriobacteriia</taxon>
        <taxon>Coriobacteriales</taxon>
        <taxon>Coriobacteriaceae</taxon>
        <taxon>Collinsella</taxon>
    </lineage>
</organism>
<accession>B6GC59</accession>
<evidence type="ECO:0000313" key="12">
    <source>
        <dbReference type="Proteomes" id="UP000003560"/>
    </source>
</evidence>
<sequence>MDNANEGSECMSTINTAGNPPNEPITQMDFARAGKITPQMRTVAEHEGRDPGYIRERVARGSIAIPANIRHIERGLTPRGVGEGLSTKVNVNLGISGDKADAAEEWKKVGIAVNRGADAIMDLSNSGKTRAFRQQVIDECPLMVGTVPMYDAIGYMEKPLVELTAEDLLEVLRVHAEDGVDFVTVHAGINRSVVKTFKETGRLMNIVSRGGSLLFGWMEVTGNENPFYEFYDEVLKICHEYDVTISLGDSCRPGCLYDANDAMETAEMIELGKLTKRAWDAGVQVMVEGPGHMAIDEIAANIKLQKRLCHNAPFYVLGPLVTDIGVGYDHITAAIGGAISASAGADFLCYVTPAEHLCLPDAHDVLEGLMATKIAAHAADIAKGVPGARDADNRMAQARRKLDWEEMWKYALDPQTARERYEASPAATKGTCTMCGKMCAVRTVNKVLEGTTIDLDSEH</sequence>
<keyword evidence="12" id="KW-1185">Reference proteome</keyword>
<proteinExistence type="predicted"/>
<evidence type="ECO:0000256" key="7">
    <source>
        <dbReference type="ARBA" id="ARBA00023014"/>
    </source>
</evidence>
<evidence type="ECO:0000256" key="5">
    <source>
        <dbReference type="ARBA" id="ARBA00022833"/>
    </source>
</evidence>
<dbReference type="Pfam" id="PF01964">
    <property type="entry name" value="ThiC_Rad_SAM"/>
    <property type="match status" value="1"/>
</dbReference>
<dbReference type="Gene3D" id="3.20.20.540">
    <property type="entry name" value="Radical SAM ThiC family, central domain"/>
    <property type="match status" value="1"/>
</dbReference>
<name>B6GC59_9ACTN</name>
<reference evidence="11 12" key="2">
    <citation type="submission" date="2008-10" db="EMBL/GenBank/DDBJ databases">
        <authorList>
            <person name="Fulton L."/>
            <person name="Clifton S."/>
            <person name="Fulton B."/>
            <person name="Xu J."/>
            <person name="Minx P."/>
            <person name="Pepin K.H."/>
            <person name="Johnson M."/>
            <person name="Thiruvilangam P."/>
            <person name="Bhonagiri V."/>
            <person name="Nash W.E."/>
            <person name="Mardis E.R."/>
            <person name="Wilson R.K."/>
        </authorList>
    </citation>
    <scope>NUCLEOTIDE SEQUENCE [LARGE SCALE GENOMIC DNA]</scope>
    <source>
        <strain evidence="11 12">DSM 13279</strain>
    </source>
</reference>
<keyword evidence="8" id="KW-0456">Lyase</keyword>
<evidence type="ECO:0000256" key="9">
    <source>
        <dbReference type="NCBIfam" id="TIGR00190"/>
    </source>
</evidence>
<keyword evidence="2" id="KW-0004">4Fe-4S</keyword>
<dbReference type="SFLD" id="SFLDF00407">
    <property type="entry name" value="phosphomethylpyrimidine_syntha"/>
    <property type="match status" value="1"/>
</dbReference>
<evidence type="ECO:0000313" key="11">
    <source>
        <dbReference type="EMBL" id="EEA90134.1"/>
    </source>
</evidence>
<dbReference type="GO" id="GO:0005829">
    <property type="term" value="C:cytosol"/>
    <property type="evidence" value="ECO:0007669"/>
    <property type="project" value="TreeGrafter"/>
</dbReference>
<comment type="caution">
    <text evidence="11">The sequence shown here is derived from an EMBL/GenBank/DDBJ whole genome shotgun (WGS) entry which is preliminary data.</text>
</comment>
<feature type="region of interest" description="Disordered" evidence="10">
    <location>
        <begin position="1"/>
        <end position="26"/>
    </location>
</feature>
<dbReference type="GO" id="GO:0051539">
    <property type="term" value="F:4 iron, 4 sulfur cluster binding"/>
    <property type="evidence" value="ECO:0007669"/>
    <property type="project" value="UniProtKB-KW"/>
</dbReference>
<keyword evidence="4" id="KW-0479">Metal-binding</keyword>
<dbReference type="GO" id="GO:0046872">
    <property type="term" value="F:metal ion binding"/>
    <property type="evidence" value="ECO:0007669"/>
    <property type="project" value="UniProtKB-KW"/>
</dbReference>
<dbReference type="InterPro" id="IPR038521">
    <property type="entry name" value="ThiC/Bza_core_dom"/>
</dbReference>
<evidence type="ECO:0000256" key="4">
    <source>
        <dbReference type="ARBA" id="ARBA00022723"/>
    </source>
</evidence>
<evidence type="ECO:0000256" key="2">
    <source>
        <dbReference type="ARBA" id="ARBA00022485"/>
    </source>
</evidence>